<dbReference type="InterPro" id="IPR042197">
    <property type="entry name" value="Apaf_helical"/>
</dbReference>
<sequence length="880" mass="100823">MAEGIVGSLILQIASSFTSEAGKSLWSCCVEEASMLASVKDDMEDINKELKMIQSVLRKIDPLIADGAPAAVWMEEVREAAYEIEDIIDEFTYFLTGERQRGFLSKTLHLRKNIHARHGVARRLKMIKGTIKEISERRKRYDVGVSEQGSSSSDTKNRTADISPFFLKETDVVGMEKDKETLISWLTDESVKRMEISVCGMGGAGKTTLVAQVYKNTQIVENFECRAWVTVSETYDMDDILRRIIKELFHEKKDGIPQGIDGMDSRRLAEKLHEILETKRYLIVLDDVWKERVWSAIKYVFPDNTSKRRIMFTTRDDETASSLASSNHFLKIEPLKYEMAWKLFCSIAFRDDPEGICPQELWDSARAIVDRCGGLPLAIVTLGGLLYSKHSVEEWRRILESLNWLLNNENSLIDRVSNILMLSFHDLPHYLKNCFLYCSAFPEDYLIKRKKIIRLWVAEGFVEERGERTMEEVAEEYLHKLILKNMLIVADTNNWGRLRACRMHDIVREVAISISKKQNFCMRLETLSPSDKSHRLSINRVNNINGIAPLRKMTHLRSLLVFTPYISDQKHFNINETLSFKLLRVLYLQRALIEGKLDVVGDFFNLRFLSLRNTNVSVLPKSFKKLHNLQTLDLLFTKVKELPSWVSKLPSLRHLLMNRISSRPTKISPGDIWVSKELQTLRGIKSDSELVRQVGYLTQLRTFQIKGVRDSDGIELCASIKNMRFLRHLDVKSTENGKGPLGLETLDPPLLLQKLCLSGRLQGLPRVLCSLTNLRVLVLISSKLSEDPLPFLKSLPNLVFLKLWDAYDREELCFQVNAFTSLKVLDLENLRQVRQLTIEERAMPSLKELILSGCSELKTLPQGIVEYVGGAIGEDARTRS</sequence>
<accession>A0AAV9D6M0</accession>
<evidence type="ECO:0000259" key="8">
    <source>
        <dbReference type="Pfam" id="PF23559"/>
    </source>
</evidence>
<dbReference type="InterPro" id="IPR044974">
    <property type="entry name" value="Disease_R_plants"/>
</dbReference>
<evidence type="ECO:0000259" key="9">
    <source>
        <dbReference type="Pfam" id="PF23598"/>
    </source>
</evidence>
<dbReference type="FunFam" id="1.10.10.10:FF:000322">
    <property type="entry name" value="Probable disease resistance protein At1g63360"/>
    <property type="match status" value="1"/>
</dbReference>
<evidence type="ECO:0000313" key="11">
    <source>
        <dbReference type="Proteomes" id="UP001180020"/>
    </source>
</evidence>
<dbReference type="Pfam" id="PF23559">
    <property type="entry name" value="WHD_DRP"/>
    <property type="match status" value="1"/>
</dbReference>
<evidence type="ECO:0000256" key="3">
    <source>
        <dbReference type="ARBA" id="ARBA00022737"/>
    </source>
</evidence>
<dbReference type="Pfam" id="PF23598">
    <property type="entry name" value="LRR_14"/>
    <property type="match status" value="1"/>
</dbReference>
<dbReference type="Proteomes" id="UP001180020">
    <property type="component" value="Unassembled WGS sequence"/>
</dbReference>
<feature type="domain" description="Disease resistance protein winged helix" evidence="8">
    <location>
        <begin position="441"/>
        <end position="511"/>
    </location>
</feature>
<dbReference type="InterPro" id="IPR036388">
    <property type="entry name" value="WH-like_DNA-bd_sf"/>
</dbReference>
<dbReference type="InterPro" id="IPR032675">
    <property type="entry name" value="LRR_dom_sf"/>
</dbReference>
<evidence type="ECO:0000256" key="1">
    <source>
        <dbReference type="ARBA" id="ARBA00008894"/>
    </source>
</evidence>
<dbReference type="AlphaFoldDB" id="A0AAV9D6M0"/>
<dbReference type="SUPFAM" id="SSF52540">
    <property type="entry name" value="P-loop containing nucleoside triphosphate hydrolases"/>
    <property type="match status" value="1"/>
</dbReference>
<dbReference type="InterPro" id="IPR041118">
    <property type="entry name" value="Rx_N"/>
</dbReference>
<dbReference type="CDD" id="cd14798">
    <property type="entry name" value="RX-CC_like"/>
    <property type="match status" value="1"/>
</dbReference>
<feature type="domain" description="NB-ARC" evidence="6">
    <location>
        <begin position="176"/>
        <end position="351"/>
    </location>
</feature>
<dbReference type="GO" id="GO:0009626">
    <property type="term" value="P:plant-type hypersensitive response"/>
    <property type="evidence" value="ECO:0007669"/>
    <property type="project" value="UniProtKB-ARBA"/>
</dbReference>
<dbReference type="Gene3D" id="3.40.50.300">
    <property type="entry name" value="P-loop containing nucleotide triphosphate hydrolases"/>
    <property type="match status" value="1"/>
</dbReference>
<dbReference type="PRINTS" id="PR00364">
    <property type="entry name" value="DISEASERSIST"/>
</dbReference>
<dbReference type="FunFam" id="3.40.50.300:FF:001091">
    <property type="entry name" value="Probable disease resistance protein At1g61300"/>
    <property type="match status" value="1"/>
</dbReference>
<feature type="domain" description="Disease resistance N-terminal" evidence="7">
    <location>
        <begin position="22"/>
        <end position="105"/>
    </location>
</feature>
<keyword evidence="5" id="KW-0611">Plant defense</keyword>
<dbReference type="InterPro" id="IPR058922">
    <property type="entry name" value="WHD_DRP"/>
</dbReference>
<reference evidence="10" key="1">
    <citation type="journal article" date="2023" name="Nat. Commun.">
        <title>Diploid and tetraploid genomes of Acorus and the evolution of monocots.</title>
        <authorList>
            <person name="Ma L."/>
            <person name="Liu K.W."/>
            <person name="Li Z."/>
            <person name="Hsiao Y.Y."/>
            <person name="Qi Y."/>
            <person name="Fu T."/>
            <person name="Tang G.D."/>
            <person name="Zhang D."/>
            <person name="Sun W.H."/>
            <person name="Liu D.K."/>
            <person name="Li Y."/>
            <person name="Chen G.Z."/>
            <person name="Liu X.D."/>
            <person name="Liao X.Y."/>
            <person name="Jiang Y.T."/>
            <person name="Yu X."/>
            <person name="Hao Y."/>
            <person name="Huang J."/>
            <person name="Zhao X.W."/>
            <person name="Ke S."/>
            <person name="Chen Y.Y."/>
            <person name="Wu W.L."/>
            <person name="Hsu J.L."/>
            <person name="Lin Y.F."/>
            <person name="Huang M.D."/>
            <person name="Li C.Y."/>
            <person name="Huang L."/>
            <person name="Wang Z.W."/>
            <person name="Zhao X."/>
            <person name="Zhong W.Y."/>
            <person name="Peng D.H."/>
            <person name="Ahmad S."/>
            <person name="Lan S."/>
            <person name="Zhang J.S."/>
            <person name="Tsai W.C."/>
            <person name="Van de Peer Y."/>
            <person name="Liu Z.J."/>
        </authorList>
    </citation>
    <scope>NUCLEOTIDE SEQUENCE</scope>
    <source>
        <strain evidence="10">CP</strain>
    </source>
</reference>
<organism evidence="10 11">
    <name type="scientific">Acorus calamus</name>
    <name type="common">Sweet flag</name>
    <dbReference type="NCBI Taxonomy" id="4465"/>
    <lineage>
        <taxon>Eukaryota</taxon>
        <taxon>Viridiplantae</taxon>
        <taxon>Streptophyta</taxon>
        <taxon>Embryophyta</taxon>
        <taxon>Tracheophyta</taxon>
        <taxon>Spermatophyta</taxon>
        <taxon>Magnoliopsida</taxon>
        <taxon>Liliopsida</taxon>
        <taxon>Acoraceae</taxon>
        <taxon>Acorus</taxon>
    </lineage>
</organism>
<gene>
    <name evidence="10" type="primary">RPM1</name>
    <name evidence="10" type="ORF">QJS10_CPB15g01150</name>
</gene>
<evidence type="ECO:0000256" key="4">
    <source>
        <dbReference type="ARBA" id="ARBA00022741"/>
    </source>
</evidence>
<dbReference type="Pfam" id="PF18052">
    <property type="entry name" value="Rx_N"/>
    <property type="match status" value="1"/>
</dbReference>
<evidence type="ECO:0000256" key="2">
    <source>
        <dbReference type="ARBA" id="ARBA00022614"/>
    </source>
</evidence>
<dbReference type="Pfam" id="PF00931">
    <property type="entry name" value="NB-ARC"/>
    <property type="match status" value="1"/>
</dbReference>
<comment type="caution">
    <text evidence="10">The sequence shown here is derived from an EMBL/GenBank/DDBJ whole genome shotgun (WGS) entry which is preliminary data.</text>
</comment>
<dbReference type="Gene3D" id="1.20.5.4130">
    <property type="match status" value="1"/>
</dbReference>
<keyword evidence="2" id="KW-0433">Leucine-rich repeat</keyword>
<reference evidence="10" key="2">
    <citation type="submission" date="2023-06" db="EMBL/GenBank/DDBJ databases">
        <authorList>
            <person name="Ma L."/>
            <person name="Liu K.-W."/>
            <person name="Li Z."/>
            <person name="Hsiao Y.-Y."/>
            <person name="Qi Y."/>
            <person name="Fu T."/>
            <person name="Tang G."/>
            <person name="Zhang D."/>
            <person name="Sun W.-H."/>
            <person name="Liu D.-K."/>
            <person name="Li Y."/>
            <person name="Chen G.-Z."/>
            <person name="Liu X.-D."/>
            <person name="Liao X.-Y."/>
            <person name="Jiang Y.-T."/>
            <person name="Yu X."/>
            <person name="Hao Y."/>
            <person name="Huang J."/>
            <person name="Zhao X.-W."/>
            <person name="Ke S."/>
            <person name="Chen Y.-Y."/>
            <person name="Wu W.-L."/>
            <person name="Hsu J.-L."/>
            <person name="Lin Y.-F."/>
            <person name="Huang M.-D."/>
            <person name="Li C.-Y."/>
            <person name="Huang L."/>
            <person name="Wang Z.-W."/>
            <person name="Zhao X."/>
            <person name="Zhong W.-Y."/>
            <person name="Peng D.-H."/>
            <person name="Ahmad S."/>
            <person name="Lan S."/>
            <person name="Zhang J.-S."/>
            <person name="Tsai W.-C."/>
            <person name="Van De Peer Y."/>
            <person name="Liu Z.-J."/>
        </authorList>
    </citation>
    <scope>NUCLEOTIDE SEQUENCE</scope>
    <source>
        <strain evidence="10">CP</strain>
        <tissue evidence="10">Leaves</tissue>
    </source>
</reference>
<evidence type="ECO:0000259" key="6">
    <source>
        <dbReference type="Pfam" id="PF00931"/>
    </source>
</evidence>
<dbReference type="GO" id="GO:0002758">
    <property type="term" value="P:innate immune response-activating signaling pathway"/>
    <property type="evidence" value="ECO:0007669"/>
    <property type="project" value="UniProtKB-ARBA"/>
</dbReference>
<dbReference type="GO" id="GO:0042742">
    <property type="term" value="P:defense response to bacterium"/>
    <property type="evidence" value="ECO:0007669"/>
    <property type="project" value="UniProtKB-ARBA"/>
</dbReference>
<dbReference type="EMBL" id="JAUJYO010000015">
    <property type="protein sequence ID" value="KAK1296489.1"/>
    <property type="molecule type" value="Genomic_DNA"/>
</dbReference>
<dbReference type="SUPFAM" id="SSF52058">
    <property type="entry name" value="L domain-like"/>
    <property type="match status" value="1"/>
</dbReference>
<keyword evidence="3" id="KW-0677">Repeat</keyword>
<dbReference type="InterPro" id="IPR038005">
    <property type="entry name" value="RX-like_CC"/>
</dbReference>
<protein>
    <submittedName>
        <fullName evidence="10">Disease resistance protein RPM1</fullName>
    </submittedName>
</protein>
<dbReference type="InterPro" id="IPR002182">
    <property type="entry name" value="NB-ARC"/>
</dbReference>
<dbReference type="PANTHER" id="PTHR23155">
    <property type="entry name" value="DISEASE RESISTANCE PROTEIN RP"/>
    <property type="match status" value="1"/>
</dbReference>
<evidence type="ECO:0000259" key="7">
    <source>
        <dbReference type="Pfam" id="PF18052"/>
    </source>
</evidence>
<keyword evidence="11" id="KW-1185">Reference proteome</keyword>
<dbReference type="InterPro" id="IPR027417">
    <property type="entry name" value="P-loop_NTPase"/>
</dbReference>
<dbReference type="InterPro" id="IPR055414">
    <property type="entry name" value="LRR_R13L4/SHOC2-like"/>
</dbReference>
<dbReference type="Gene3D" id="3.80.10.10">
    <property type="entry name" value="Ribonuclease Inhibitor"/>
    <property type="match status" value="2"/>
</dbReference>
<evidence type="ECO:0000256" key="5">
    <source>
        <dbReference type="ARBA" id="ARBA00022821"/>
    </source>
</evidence>
<name>A0AAV9D6M0_ACOCL</name>
<evidence type="ECO:0000313" key="10">
    <source>
        <dbReference type="EMBL" id="KAK1296489.1"/>
    </source>
</evidence>
<feature type="domain" description="Disease resistance R13L4/SHOC-2-like LRR" evidence="9">
    <location>
        <begin position="555"/>
        <end position="852"/>
    </location>
</feature>
<dbReference type="PANTHER" id="PTHR23155:SF1205">
    <property type="entry name" value="DISEASE RESISTANCE PROTEIN RPM1"/>
    <property type="match status" value="1"/>
</dbReference>
<keyword evidence="4" id="KW-0547">Nucleotide-binding</keyword>
<dbReference type="Gene3D" id="1.10.8.430">
    <property type="entry name" value="Helical domain of apoptotic protease-activating factors"/>
    <property type="match status" value="1"/>
</dbReference>
<proteinExistence type="inferred from homology"/>
<dbReference type="Gene3D" id="1.10.10.10">
    <property type="entry name" value="Winged helix-like DNA-binding domain superfamily/Winged helix DNA-binding domain"/>
    <property type="match status" value="1"/>
</dbReference>
<dbReference type="GO" id="GO:0043531">
    <property type="term" value="F:ADP binding"/>
    <property type="evidence" value="ECO:0007669"/>
    <property type="project" value="InterPro"/>
</dbReference>
<comment type="similarity">
    <text evidence="1">Belongs to the disease resistance NB-LRR family.</text>
</comment>